<evidence type="ECO:0000256" key="13">
    <source>
        <dbReference type="ARBA" id="ARBA00051967"/>
    </source>
</evidence>
<organism evidence="16 17">
    <name type="scientific">Hapsidospora chrysogenum (strain ATCC 11550 / CBS 779.69 / DSM 880 / IAM 14645 / JCM 23072 / IMI 49137)</name>
    <name type="common">Acremonium chrysogenum</name>
    <dbReference type="NCBI Taxonomy" id="857340"/>
    <lineage>
        <taxon>Eukaryota</taxon>
        <taxon>Fungi</taxon>
        <taxon>Dikarya</taxon>
        <taxon>Ascomycota</taxon>
        <taxon>Pezizomycotina</taxon>
        <taxon>Sordariomycetes</taxon>
        <taxon>Hypocreomycetidae</taxon>
        <taxon>Hypocreales</taxon>
        <taxon>Bionectriaceae</taxon>
        <taxon>Hapsidospora</taxon>
    </lineage>
</organism>
<sequence length="665" mass="74027">MVNATTTLDGQPFSRAQFEALLKRRLFYTEAFEIYRTAPNFHGDNRGLFDYGPPGCALLNNIINEWRKHFVIEENMLEIDTTGITPEPVLKTSGHVDKFADWMCRDPVKGEYLRADHLVESVLETRLEKSRAATSDGKNKADKLDDATAKEFEEILAKIDNYGGPELRDLIKKYDIRNPNGNGEVQDPIAFNLMFQSTIGPSAASPVYLRPETAQGQFLNFRKLLDFCQGTMPFASACVGKSYRNEISPRSGLLRVREFLMAEIEHFVDPEGHKHHERFSEVADIELPFLEKDTQLSGKTTLTTVSIGKAVETKLVDNETLGYFLARVYLFLVKIGVDKTKLRFRQHLANEMAHYACDCWDAELLTSYGWIECVGCADRSAYDLSVHSNATGTPLVVKEARPEPLEITEWKASLEKKLVGPRFKKDAKKIEAAVASLGQDALGALADELASKAVITVPTAELADGKTSVELSSEICSIDKVTRVENTREYTPNVIEPSFGIGRILYSVLEHVFWHRRQDSARQVLSLPILVAPTKVLLVPLSNNPGFRPVVKSLASRLRALGIANNVDASGVSIGRRYARNDELGTPLGITVDFDTLSNGTITLRERDSTLQVRASEDEIIEAIKNLIAGTESWEQVSKRLPAFTGQGQDGQGQDGQGQDDRWDN</sequence>
<dbReference type="Proteomes" id="UP000029964">
    <property type="component" value="Unassembled WGS sequence"/>
</dbReference>
<feature type="domain" description="Aminoacyl-transfer RNA synthetases class-II family profile" evidence="15">
    <location>
        <begin position="167"/>
        <end position="540"/>
    </location>
</feature>
<keyword evidence="17" id="KW-1185">Reference proteome</keyword>
<evidence type="ECO:0000256" key="3">
    <source>
        <dbReference type="ARBA" id="ARBA00011738"/>
    </source>
</evidence>
<dbReference type="EC" id="6.1.1.14" evidence="4"/>
<dbReference type="NCBIfam" id="TIGR00389">
    <property type="entry name" value="glyS_dimeric"/>
    <property type="match status" value="1"/>
</dbReference>
<evidence type="ECO:0000256" key="2">
    <source>
        <dbReference type="ARBA" id="ARBA00008226"/>
    </source>
</evidence>
<evidence type="ECO:0000256" key="12">
    <source>
        <dbReference type="ARBA" id="ARBA00030057"/>
    </source>
</evidence>
<dbReference type="InterPro" id="IPR036621">
    <property type="entry name" value="Anticodon-bd_dom_sf"/>
</dbReference>
<dbReference type="Pfam" id="PF03129">
    <property type="entry name" value="HGTP_anticodon"/>
    <property type="match status" value="1"/>
</dbReference>
<dbReference type="Gene3D" id="3.40.50.800">
    <property type="entry name" value="Anticodon-binding domain"/>
    <property type="match status" value="1"/>
</dbReference>
<dbReference type="GO" id="GO:0004820">
    <property type="term" value="F:glycine-tRNA ligase activity"/>
    <property type="evidence" value="ECO:0007669"/>
    <property type="project" value="UniProtKB-EC"/>
</dbReference>
<protein>
    <recommendedName>
        <fullName evidence="4">glycine--tRNA ligase</fullName>
        <ecNumber evidence="4">6.1.1.14</ecNumber>
    </recommendedName>
    <alternativeName>
        <fullName evidence="12">Diadenosine tetraphosphate synthetase</fullName>
    </alternativeName>
</protein>
<dbReference type="InterPro" id="IPR033731">
    <property type="entry name" value="GlyRS-like_core"/>
</dbReference>
<dbReference type="FunFam" id="3.30.720.200:FF:000001">
    <property type="entry name" value="Glycine--tRNA ligase 2"/>
    <property type="match status" value="1"/>
</dbReference>
<evidence type="ECO:0000256" key="8">
    <source>
        <dbReference type="ARBA" id="ARBA00022741"/>
    </source>
</evidence>
<dbReference type="Gene3D" id="3.30.40.230">
    <property type="match status" value="1"/>
</dbReference>
<dbReference type="Gene3D" id="3.30.720.200">
    <property type="match status" value="1"/>
</dbReference>
<keyword evidence="5" id="KW-0963">Cytoplasm</keyword>
<evidence type="ECO:0000256" key="5">
    <source>
        <dbReference type="ARBA" id="ARBA00022490"/>
    </source>
</evidence>
<dbReference type="PRINTS" id="PR01043">
    <property type="entry name" value="TRNASYNTHGLY"/>
</dbReference>
<evidence type="ECO:0000256" key="1">
    <source>
        <dbReference type="ARBA" id="ARBA00004496"/>
    </source>
</evidence>
<accession>A0A086TB25</accession>
<dbReference type="FunFam" id="3.40.50.800:FF:000004">
    <property type="entry name" value="Glycine--tRNA ligase 2"/>
    <property type="match status" value="1"/>
</dbReference>
<dbReference type="InterPro" id="IPR004154">
    <property type="entry name" value="Anticodon-bd"/>
</dbReference>
<reference evidence="17" key="1">
    <citation type="journal article" date="2014" name="Genome Announc.">
        <title>Genome sequence and annotation of Acremonium chrysogenum, producer of the beta-lactam antibiotic cephalosporin C.</title>
        <authorList>
            <person name="Terfehr D."/>
            <person name="Dahlmann T.A."/>
            <person name="Specht T."/>
            <person name="Zadra I."/>
            <person name="Kuernsteiner H."/>
            <person name="Kueck U."/>
        </authorList>
    </citation>
    <scope>NUCLEOTIDE SEQUENCE [LARGE SCALE GENOMIC DNA]</scope>
    <source>
        <strain evidence="17">ATCC 11550 / CBS 779.69 / DSM 880 / IAM 14645 / JCM 23072 / IMI 49137</strain>
    </source>
</reference>
<feature type="region of interest" description="Disordered" evidence="14">
    <location>
        <begin position="641"/>
        <end position="665"/>
    </location>
</feature>
<dbReference type="GO" id="GO:0016740">
    <property type="term" value="F:transferase activity"/>
    <property type="evidence" value="ECO:0007669"/>
    <property type="project" value="UniProtKB-KW"/>
</dbReference>
<comment type="caution">
    <text evidence="16">The sequence shown here is derived from an EMBL/GenBank/DDBJ whole genome shotgun (WGS) entry which is preliminary data.</text>
</comment>
<evidence type="ECO:0000313" key="17">
    <source>
        <dbReference type="Proteomes" id="UP000029964"/>
    </source>
</evidence>
<keyword evidence="10" id="KW-0648">Protein biosynthesis</keyword>
<dbReference type="PANTHER" id="PTHR10745:SF0">
    <property type="entry name" value="GLYCINE--TRNA LIGASE"/>
    <property type="match status" value="1"/>
</dbReference>
<dbReference type="FunFam" id="3.30.930.10:FF:000010">
    <property type="entry name" value="Glycyl-tRNA synthetase 1"/>
    <property type="match status" value="1"/>
</dbReference>
<dbReference type="CDD" id="cd00774">
    <property type="entry name" value="GlyRS-like_core"/>
    <property type="match status" value="1"/>
</dbReference>
<proteinExistence type="inferred from homology"/>
<dbReference type="SUPFAM" id="SSF55681">
    <property type="entry name" value="Class II aaRS and biotin synthetases"/>
    <property type="match status" value="1"/>
</dbReference>
<keyword evidence="6 16" id="KW-0436">Ligase</keyword>
<evidence type="ECO:0000256" key="6">
    <source>
        <dbReference type="ARBA" id="ARBA00022598"/>
    </source>
</evidence>
<dbReference type="GO" id="GO:0005739">
    <property type="term" value="C:mitochondrion"/>
    <property type="evidence" value="ECO:0007669"/>
    <property type="project" value="TreeGrafter"/>
</dbReference>
<dbReference type="PANTHER" id="PTHR10745">
    <property type="entry name" value="GLYCYL-TRNA SYNTHETASE/DNA POLYMERASE SUBUNIT GAMMA-2"/>
    <property type="match status" value="1"/>
</dbReference>
<keyword evidence="8" id="KW-0547">Nucleotide-binding</keyword>
<name>A0A086TB25_HAPC1</name>
<dbReference type="InterPro" id="IPR002315">
    <property type="entry name" value="tRNA-synt_gly"/>
</dbReference>
<comment type="similarity">
    <text evidence="2">Belongs to the class-II aminoacyl-tRNA synthetase family.</text>
</comment>
<dbReference type="SUPFAM" id="SSF52954">
    <property type="entry name" value="Class II aaRS ABD-related"/>
    <property type="match status" value="1"/>
</dbReference>
<evidence type="ECO:0000256" key="10">
    <source>
        <dbReference type="ARBA" id="ARBA00022917"/>
    </source>
</evidence>
<evidence type="ECO:0000259" key="15">
    <source>
        <dbReference type="PROSITE" id="PS50862"/>
    </source>
</evidence>
<keyword evidence="11" id="KW-0030">Aminoacyl-tRNA synthetase</keyword>
<dbReference type="InterPro" id="IPR027031">
    <property type="entry name" value="Gly-tRNA_synthase/POLG2"/>
</dbReference>
<dbReference type="OrthoDB" id="57698at2759"/>
<evidence type="ECO:0000256" key="4">
    <source>
        <dbReference type="ARBA" id="ARBA00012829"/>
    </source>
</evidence>
<dbReference type="HOGENOM" id="CLU_015515_1_0_1"/>
<evidence type="ECO:0000256" key="11">
    <source>
        <dbReference type="ARBA" id="ARBA00023146"/>
    </source>
</evidence>
<evidence type="ECO:0000256" key="14">
    <source>
        <dbReference type="SAM" id="MobiDB-lite"/>
    </source>
</evidence>
<dbReference type="PROSITE" id="PS50862">
    <property type="entry name" value="AA_TRNA_LIGASE_II"/>
    <property type="match status" value="1"/>
</dbReference>
<dbReference type="Gene3D" id="3.30.930.10">
    <property type="entry name" value="Bira Bifunctional Protein, Domain 2"/>
    <property type="match status" value="1"/>
</dbReference>
<comment type="subcellular location">
    <subcellularLocation>
        <location evidence="1">Cytoplasm</location>
    </subcellularLocation>
</comment>
<gene>
    <name evidence="16" type="ORF">ACRE_026180</name>
</gene>
<dbReference type="GO" id="GO:0070150">
    <property type="term" value="P:mitochondrial glycyl-tRNA aminoacylation"/>
    <property type="evidence" value="ECO:0007669"/>
    <property type="project" value="TreeGrafter"/>
</dbReference>
<keyword evidence="7" id="KW-0808">Transferase</keyword>
<dbReference type="InterPro" id="IPR045864">
    <property type="entry name" value="aa-tRNA-synth_II/BPL/LPL"/>
</dbReference>
<dbReference type="STRING" id="857340.A0A086TB25"/>
<evidence type="ECO:0000256" key="7">
    <source>
        <dbReference type="ARBA" id="ARBA00022679"/>
    </source>
</evidence>
<keyword evidence="9" id="KW-0067">ATP-binding</keyword>
<dbReference type="InterPro" id="IPR006195">
    <property type="entry name" value="aa-tRNA-synth_II"/>
</dbReference>
<dbReference type="GO" id="GO:0005524">
    <property type="term" value="F:ATP binding"/>
    <property type="evidence" value="ECO:0007669"/>
    <property type="project" value="UniProtKB-KW"/>
</dbReference>
<dbReference type="NCBIfam" id="NF003211">
    <property type="entry name" value="PRK04173.1"/>
    <property type="match status" value="1"/>
</dbReference>
<comment type="catalytic activity">
    <reaction evidence="13">
        <text>2 ATP + H(+) = P(1),P(4)-bis(5'-adenosyl) tetraphosphate + diphosphate</text>
        <dbReference type="Rhea" id="RHEA:34935"/>
        <dbReference type="ChEBI" id="CHEBI:15378"/>
        <dbReference type="ChEBI" id="CHEBI:30616"/>
        <dbReference type="ChEBI" id="CHEBI:33019"/>
        <dbReference type="ChEBI" id="CHEBI:58141"/>
    </reaction>
</comment>
<dbReference type="EMBL" id="JPKY01000018">
    <property type="protein sequence ID" value="KFH46557.1"/>
    <property type="molecule type" value="Genomic_DNA"/>
</dbReference>
<comment type="subunit">
    <text evidence="3">Homodimer.</text>
</comment>
<evidence type="ECO:0000256" key="9">
    <source>
        <dbReference type="ARBA" id="ARBA00022840"/>
    </source>
</evidence>
<dbReference type="AlphaFoldDB" id="A0A086TB25"/>
<evidence type="ECO:0000313" key="16">
    <source>
        <dbReference type="EMBL" id="KFH46557.1"/>
    </source>
</evidence>